<dbReference type="SUPFAM" id="SSF46785">
    <property type="entry name" value="Winged helix' DNA-binding domain"/>
    <property type="match status" value="1"/>
</dbReference>
<dbReference type="InterPro" id="IPR000835">
    <property type="entry name" value="HTH_MarR-typ"/>
</dbReference>
<evidence type="ECO:0000259" key="1">
    <source>
        <dbReference type="PROSITE" id="PS50995"/>
    </source>
</evidence>
<organism evidence="2 3">
    <name type="scientific">Streptomyces botrytidirepellens</name>
    <dbReference type="NCBI Taxonomy" id="2486417"/>
    <lineage>
        <taxon>Bacteria</taxon>
        <taxon>Bacillati</taxon>
        <taxon>Actinomycetota</taxon>
        <taxon>Actinomycetes</taxon>
        <taxon>Kitasatosporales</taxon>
        <taxon>Streptomycetaceae</taxon>
        <taxon>Streptomyces</taxon>
    </lineage>
</organism>
<reference evidence="2 3" key="1">
    <citation type="submission" date="2018-11" db="EMBL/GenBank/DDBJ databases">
        <title>The Potential of Streptomyces as Biocontrol Agents against the Tomato grey mould, Botrytis cinerea (Gray mold) Frontiers in Microbiology.</title>
        <authorList>
            <person name="Li D."/>
        </authorList>
    </citation>
    <scope>NUCLEOTIDE SEQUENCE [LARGE SCALE GENOMIC DNA]</scope>
    <source>
        <strain evidence="2 3">NEAU-LD23</strain>
    </source>
</reference>
<name>A0A3M8SBT7_9ACTN</name>
<dbReference type="InterPro" id="IPR052526">
    <property type="entry name" value="HTH-type_Bedaq_tolerance"/>
</dbReference>
<dbReference type="SMART" id="SM00347">
    <property type="entry name" value="HTH_MARR"/>
    <property type="match status" value="1"/>
</dbReference>
<dbReference type="Gene3D" id="1.10.10.10">
    <property type="entry name" value="Winged helix-like DNA-binding domain superfamily/Winged helix DNA-binding domain"/>
    <property type="match status" value="1"/>
</dbReference>
<sequence length="167" mass="17747">MHQSRSPEAPDPEGAAAREEVAEALERLALLAVRHLATRDISFTAASTLGRLDREGPARLTALAADEGVSQPSMTQLIQRLERQALVTRVDDPHDGRVVLVAITDGGRALLAERRRDRTARLAGLLATLPPEDEQALATAVRAAAPALQRLATSAGRTRRPPGSSAS</sequence>
<comment type="caution">
    <text evidence="2">The sequence shown here is derived from an EMBL/GenBank/DDBJ whole genome shotgun (WGS) entry which is preliminary data.</text>
</comment>
<dbReference type="RefSeq" id="WP_123108543.1">
    <property type="nucleotide sequence ID" value="NZ_RIBZ01000879.1"/>
</dbReference>
<dbReference type="PROSITE" id="PS50995">
    <property type="entry name" value="HTH_MARR_2"/>
    <property type="match status" value="1"/>
</dbReference>
<evidence type="ECO:0000313" key="3">
    <source>
        <dbReference type="Proteomes" id="UP000275401"/>
    </source>
</evidence>
<dbReference type="Pfam" id="PF01047">
    <property type="entry name" value="MarR"/>
    <property type="match status" value="1"/>
</dbReference>
<dbReference type="PANTHER" id="PTHR39515">
    <property type="entry name" value="CONSERVED PROTEIN"/>
    <property type="match status" value="1"/>
</dbReference>
<dbReference type="InterPro" id="IPR036388">
    <property type="entry name" value="WH-like_DNA-bd_sf"/>
</dbReference>
<evidence type="ECO:0000313" key="2">
    <source>
        <dbReference type="EMBL" id="RNF78718.1"/>
    </source>
</evidence>
<feature type="domain" description="HTH marR-type" evidence="1">
    <location>
        <begin position="18"/>
        <end position="146"/>
    </location>
</feature>
<dbReference type="PANTHER" id="PTHR39515:SF2">
    <property type="entry name" value="HTH-TYPE TRANSCRIPTIONAL REGULATOR RV0880"/>
    <property type="match status" value="1"/>
</dbReference>
<dbReference type="AlphaFoldDB" id="A0A3M8SBT7"/>
<dbReference type="EMBL" id="RIBZ01000879">
    <property type="protein sequence ID" value="RNF78718.1"/>
    <property type="molecule type" value="Genomic_DNA"/>
</dbReference>
<dbReference type="InterPro" id="IPR036390">
    <property type="entry name" value="WH_DNA-bd_sf"/>
</dbReference>
<protein>
    <submittedName>
        <fullName evidence="2">MarR family transcriptional regulator</fullName>
    </submittedName>
</protein>
<gene>
    <name evidence="2" type="ORF">EEJ42_48625</name>
</gene>
<accession>A0A3M8SBT7</accession>
<proteinExistence type="predicted"/>
<dbReference type="GO" id="GO:0003700">
    <property type="term" value="F:DNA-binding transcription factor activity"/>
    <property type="evidence" value="ECO:0007669"/>
    <property type="project" value="InterPro"/>
</dbReference>
<keyword evidence="3" id="KW-1185">Reference proteome</keyword>
<dbReference type="Proteomes" id="UP000275401">
    <property type="component" value="Unassembled WGS sequence"/>
</dbReference>